<dbReference type="Gene3D" id="4.10.280.10">
    <property type="entry name" value="Helix-loop-helix DNA-binding domain"/>
    <property type="match status" value="1"/>
</dbReference>
<dbReference type="Proteomes" id="UP001174936">
    <property type="component" value="Unassembled WGS sequence"/>
</dbReference>
<dbReference type="InterPro" id="IPR036638">
    <property type="entry name" value="HLH_DNA-bd_sf"/>
</dbReference>
<feature type="domain" description="BHLH" evidence="2">
    <location>
        <begin position="43"/>
        <end position="122"/>
    </location>
</feature>
<dbReference type="AlphaFoldDB" id="A0AA39XZC9"/>
<protein>
    <recommendedName>
        <fullName evidence="2">BHLH domain-containing protein</fullName>
    </recommendedName>
</protein>
<evidence type="ECO:0000256" key="1">
    <source>
        <dbReference type="SAM" id="MobiDB-lite"/>
    </source>
</evidence>
<evidence type="ECO:0000313" key="3">
    <source>
        <dbReference type="EMBL" id="KAK0642117.1"/>
    </source>
</evidence>
<dbReference type="GO" id="GO:0046983">
    <property type="term" value="F:protein dimerization activity"/>
    <property type="evidence" value="ECO:0007669"/>
    <property type="project" value="InterPro"/>
</dbReference>
<organism evidence="3 4">
    <name type="scientific">Cercophora newfieldiana</name>
    <dbReference type="NCBI Taxonomy" id="92897"/>
    <lineage>
        <taxon>Eukaryota</taxon>
        <taxon>Fungi</taxon>
        <taxon>Dikarya</taxon>
        <taxon>Ascomycota</taxon>
        <taxon>Pezizomycotina</taxon>
        <taxon>Sordariomycetes</taxon>
        <taxon>Sordariomycetidae</taxon>
        <taxon>Sordariales</taxon>
        <taxon>Lasiosphaeriaceae</taxon>
        <taxon>Cercophora</taxon>
    </lineage>
</organism>
<comment type="caution">
    <text evidence="3">The sequence shown here is derived from an EMBL/GenBank/DDBJ whole genome shotgun (WGS) entry which is preliminary data.</text>
</comment>
<dbReference type="SUPFAM" id="SSF47459">
    <property type="entry name" value="HLH, helix-loop-helix DNA-binding domain"/>
    <property type="match status" value="1"/>
</dbReference>
<name>A0AA39XZC9_9PEZI</name>
<dbReference type="EMBL" id="JAULSV010000006">
    <property type="protein sequence ID" value="KAK0642117.1"/>
    <property type="molecule type" value="Genomic_DNA"/>
</dbReference>
<feature type="region of interest" description="Disordered" evidence="1">
    <location>
        <begin position="132"/>
        <end position="160"/>
    </location>
</feature>
<keyword evidence="4" id="KW-1185">Reference proteome</keyword>
<evidence type="ECO:0000313" key="4">
    <source>
        <dbReference type="Proteomes" id="UP001174936"/>
    </source>
</evidence>
<sequence>MAILAFNMSPVMTQQHKEAGLSNELGAKTRAIDLYCQRPASESRKAANKRAEKDRRDRLKGAVDKLAELMGEPCCGRDHSFQQVPATRVSPVDLNAKVVFGEKQANSKVETIEDSLQYIICLKDEVKRLATNNEEGMTRTTPHPEDGAAPARDIQVSTTN</sequence>
<proteinExistence type="predicted"/>
<dbReference type="InterPro" id="IPR011598">
    <property type="entry name" value="bHLH_dom"/>
</dbReference>
<accession>A0AA39XZC9</accession>
<evidence type="ECO:0000259" key="2">
    <source>
        <dbReference type="PROSITE" id="PS50888"/>
    </source>
</evidence>
<dbReference type="PROSITE" id="PS50888">
    <property type="entry name" value="BHLH"/>
    <property type="match status" value="1"/>
</dbReference>
<reference evidence="3" key="1">
    <citation type="submission" date="2023-06" db="EMBL/GenBank/DDBJ databases">
        <title>Genome-scale phylogeny and comparative genomics of the fungal order Sordariales.</title>
        <authorList>
            <consortium name="Lawrence Berkeley National Laboratory"/>
            <person name="Hensen N."/>
            <person name="Bonometti L."/>
            <person name="Westerberg I."/>
            <person name="Brannstrom I.O."/>
            <person name="Guillou S."/>
            <person name="Cros-Aarteil S."/>
            <person name="Calhoun S."/>
            <person name="Haridas S."/>
            <person name="Kuo A."/>
            <person name="Mondo S."/>
            <person name="Pangilinan J."/>
            <person name="Riley R."/>
            <person name="Labutti K."/>
            <person name="Andreopoulos B."/>
            <person name="Lipzen A."/>
            <person name="Chen C."/>
            <person name="Yanf M."/>
            <person name="Daum C."/>
            <person name="Ng V."/>
            <person name="Clum A."/>
            <person name="Steindorff A."/>
            <person name="Ohm R."/>
            <person name="Martin F."/>
            <person name="Silar P."/>
            <person name="Natvig D."/>
            <person name="Lalanne C."/>
            <person name="Gautier V."/>
            <person name="Ament-Velasquez S.L."/>
            <person name="Kruys A."/>
            <person name="Hutchinson M.I."/>
            <person name="Powell A.J."/>
            <person name="Barry K."/>
            <person name="Miller A.N."/>
            <person name="Grigoriev I.V."/>
            <person name="Debuchy R."/>
            <person name="Gladieux P."/>
            <person name="Thoren M.H."/>
            <person name="Johannesson H."/>
        </authorList>
    </citation>
    <scope>NUCLEOTIDE SEQUENCE</scope>
    <source>
        <strain evidence="3">SMH2532-1</strain>
    </source>
</reference>
<gene>
    <name evidence="3" type="ORF">B0T16DRAFT_394282</name>
</gene>
<feature type="compositionally biased region" description="Polar residues" evidence="1">
    <location>
        <begin position="132"/>
        <end position="141"/>
    </location>
</feature>